<keyword evidence="2" id="KW-1185">Reference proteome</keyword>
<name>A0A8E2ARG1_9APHY</name>
<reference evidence="1 2" key="1">
    <citation type="submission" date="2016-07" db="EMBL/GenBank/DDBJ databases">
        <title>Draft genome of the white-rot fungus Obba rivulosa 3A-2.</title>
        <authorList>
            <consortium name="DOE Joint Genome Institute"/>
            <person name="Miettinen O."/>
            <person name="Riley R."/>
            <person name="Acob R."/>
            <person name="Barry K."/>
            <person name="Cullen D."/>
            <person name="De Vries R."/>
            <person name="Hainaut M."/>
            <person name="Hatakka A."/>
            <person name="Henrissat B."/>
            <person name="Hilden K."/>
            <person name="Kuo R."/>
            <person name="Labutti K."/>
            <person name="Lipzen A."/>
            <person name="Makela M.R."/>
            <person name="Sandor L."/>
            <person name="Spatafora J.W."/>
            <person name="Grigoriev I.V."/>
            <person name="Hibbett D.S."/>
        </authorList>
    </citation>
    <scope>NUCLEOTIDE SEQUENCE [LARGE SCALE GENOMIC DNA]</scope>
    <source>
        <strain evidence="1 2">3A-2</strain>
    </source>
</reference>
<evidence type="ECO:0000313" key="2">
    <source>
        <dbReference type="Proteomes" id="UP000250043"/>
    </source>
</evidence>
<protein>
    <submittedName>
        <fullName evidence="1">Uncharacterized protein</fullName>
    </submittedName>
</protein>
<organism evidence="1 2">
    <name type="scientific">Obba rivulosa</name>
    <dbReference type="NCBI Taxonomy" id="1052685"/>
    <lineage>
        <taxon>Eukaryota</taxon>
        <taxon>Fungi</taxon>
        <taxon>Dikarya</taxon>
        <taxon>Basidiomycota</taxon>
        <taxon>Agaricomycotina</taxon>
        <taxon>Agaricomycetes</taxon>
        <taxon>Polyporales</taxon>
        <taxon>Gelatoporiaceae</taxon>
        <taxon>Obba</taxon>
    </lineage>
</organism>
<evidence type="ECO:0000313" key="1">
    <source>
        <dbReference type="EMBL" id="OCH89241.1"/>
    </source>
</evidence>
<dbReference type="OrthoDB" id="2933664at2759"/>
<dbReference type="EMBL" id="KV722431">
    <property type="protein sequence ID" value="OCH89241.1"/>
    <property type="molecule type" value="Genomic_DNA"/>
</dbReference>
<sequence>MESRTGSVAEHKYECDQDSAEVTVIFMSMIPNIRPEDLKNIQDIARRRKSILDSLGRWKDILKTVNAYGGALAELHPAVKPVIACIKGVYDILKKQKEENDNVLDLISDMSNIIGYILDVGQFATIAQLKTVIEEAKVNARGV</sequence>
<dbReference type="AlphaFoldDB" id="A0A8E2ARG1"/>
<proteinExistence type="predicted"/>
<gene>
    <name evidence="1" type="ORF">OBBRIDRAFT_835942</name>
</gene>
<accession>A0A8E2ARG1</accession>
<dbReference type="Proteomes" id="UP000250043">
    <property type="component" value="Unassembled WGS sequence"/>
</dbReference>